<dbReference type="InterPro" id="IPR050484">
    <property type="entry name" value="Transf_Hexapept/Carb_Anhydrase"/>
</dbReference>
<sequence length="171" mass="18157">MRPYRGKHPQIAASAYIDPAAVIIGDVVIGEDSSVWPCSVIRGDVHYVRIGARSNVQDGSICHVMRDEYALVLGDDVTIGHSVTLHGCTIESQCLIGMGAVILNGAIVGSGSIVAAGTLITERTVIPPGSLVMGSPGKVKRLLSETDKATIDAYAKRYVGYKNIYREETTA</sequence>
<protein>
    <submittedName>
        <fullName evidence="1">Gamma carbonic anhydrase family protein</fullName>
    </submittedName>
</protein>
<evidence type="ECO:0000313" key="2">
    <source>
        <dbReference type="Proteomes" id="UP000567293"/>
    </source>
</evidence>
<dbReference type="SUPFAM" id="SSF51161">
    <property type="entry name" value="Trimeric LpxA-like enzymes"/>
    <property type="match status" value="1"/>
</dbReference>
<gene>
    <name evidence="1" type="ORF">HRJ53_04610</name>
</gene>
<dbReference type="Proteomes" id="UP000567293">
    <property type="component" value="Unassembled WGS sequence"/>
</dbReference>
<dbReference type="PANTHER" id="PTHR13061">
    <property type="entry name" value="DYNACTIN SUBUNIT P25"/>
    <property type="match status" value="1"/>
</dbReference>
<name>A0A7V8SW40_9BACT</name>
<reference evidence="1" key="1">
    <citation type="submission" date="2020-06" db="EMBL/GenBank/DDBJ databases">
        <title>Legume-microbial interactions unlock mineral nutrients during tropical forest succession.</title>
        <authorList>
            <person name="Epihov D.Z."/>
        </authorList>
    </citation>
    <scope>NUCLEOTIDE SEQUENCE [LARGE SCALE GENOMIC DNA]</scope>
    <source>
        <strain evidence="1">Pan2503</strain>
    </source>
</reference>
<dbReference type="AlphaFoldDB" id="A0A7V8SW40"/>
<comment type="caution">
    <text evidence="1">The sequence shown here is derived from an EMBL/GenBank/DDBJ whole genome shotgun (WGS) entry which is preliminary data.</text>
</comment>
<dbReference type="EMBL" id="JACDQQ010000443">
    <property type="protein sequence ID" value="MBA0084257.1"/>
    <property type="molecule type" value="Genomic_DNA"/>
</dbReference>
<dbReference type="CDD" id="cd04645">
    <property type="entry name" value="LbH_gamma_CA_like"/>
    <property type="match status" value="1"/>
</dbReference>
<dbReference type="InterPro" id="IPR001451">
    <property type="entry name" value="Hexapep"/>
</dbReference>
<keyword evidence="2" id="KW-1185">Reference proteome</keyword>
<dbReference type="PANTHER" id="PTHR13061:SF29">
    <property type="entry name" value="GAMMA CARBONIC ANHYDRASE-LIKE 1, MITOCHONDRIAL-RELATED"/>
    <property type="match status" value="1"/>
</dbReference>
<dbReference type="Gene3D" id="2.160.10.10">
    <property type="entry name" value="Hexapeptide repeat proteins"/>
    <property type="match status" value="1"/>
</dbReference>
<dbReference type="Pfam" id="PF00132">
    <property type="entry name" value="Hexapep"/>
    <property type="match status" value="2"/>
</dbReference>
<dbReference type="InterPro" id="IPR047324">
    <property type="entry name" value="LbH_gamma_CA-like"/>
</dbReference>
<proteinExistence type="predicted"/>
<evidence type="ECO:0000313" key="1">
    <source>
        <dbReference type="EMBL" id="MBA0084257.1"/>
    </source>
</evidence>
<accession>A0A7V8SW40</accession>
<dbReference type="InterPro" id="IPR011004">
    <property type="entry name" value="Trimer_LpxA-like_sf"/>
</dbReference>
<organism evidence="1 2">
    <name type="scientific">Candidatus Acidiferrum panamense</name>
    <dbReference type="NCBI Taxonomy" id="2741543"/>
    <lineage>
        <taxon>Bacteria</taxon>
        <taxon>Pseudomonadati</taxon>
        <taxon>Acidobacteriota</taxon>
        <taxon>Terriglobia</taxon>
        <taxon>Candidatus Acidiferrales</taxon>
        <taxon>Candidatus Acidiferrum</taxon>
    </lineage>
</organism>